<protein>
    <recommendedName>
        <fullName evidence="3">RING-type domain-containing protein</fullName>
    </recommendedName>
</protein>
<dbReference type="RefSeq" id="XP_001429705.1">
    <property type="nucleotide sequence ID" value="XM_001429668.2"/>
</dbReference>
<name>A0BUU0_PARTE</name>
<dbReference type="OrthoDB" id="10365893at2759"/>
<dbReference type="KEGG" id="ptm:GSPATT00005553001"/>
<dbReference type="InParanoid" id="A0BUU0"/>
<dbReference type="HOGENOM" id="CLU_2459542_0_0_1"/>
<reference evidence="1 2" key="1">
    <citation type="journal article" date="2006" name="Nature">
        <title>Global trends of whole-genome duplications revealed by the ciliate Paramecium tetraurelia.</title>
        <authorList>
            <consortium name="Genoscope"/>
            <person name="Aury J.-M."/>
            <person name="Jaillon O."/>
            <person name="Duret L."/>
            <person name="Noel B."/>
            <person name="Jubin C."/>
            <person name="Porcel B.M."/>
            <person name="Segurens B."/>
            <person name="Daubin V."/>
            <person name="Anthouard V."/>
            <person name="Aiach N."/>
            <person name="Arnaiz O."/>
            <person name="Billaut A."/>
            <person name="Beisson J."/>
            <person name="Blanc I."/>
            <person name="Bouhouche K."/>
            <person name="Camara F."/>
            <person name="Duharcourt S."/>
            <person name="Guigo R."/>
            <person name="Gogendeau D."/>
            <person name="Katinka M."/>
            <person name="Keller A.-M."/>
            <person name="Kissmehl R."/>
            <person name="Klotz C."/>
            <person name="Koll F."/>
            <person name="Le Moue A."/>
            <person name="Lepere C."/>
            <person name="Malinsky S."/>
            <person name="Nowacki M."/>
            <person name="Nowak J.K."/>
            <person name="Plattner H."/>
            <person name="Poulain J."/>
            <person name="Ruiz F."/>
            <person name="Serrano V."/>
            <person name="Zagulski M."/>
            <person name="Dessen P."/>
            <person name="Betermier M."/>
            <person name="Weissenbach J."/>
            <person name="Scarpelli C."/>
            <person name="Schachter V."/>
            <person name="Sperling L."/>
            <person name="Meyer E."/>
            <person name="Cohen J."/>
            <person name="Wincker P."/>
        </authorList>
    </citation>
    <scope>NUCLEOTIDE SEQUENCE [LARGE SCALE GENOMIC DNA]</scope>
    <source>
        <strain evidence="1 2">Stock d4-2</strain>
    </source>
</reference>
<dbReference type="Proteomes" id="UP000000600">
    <property type="component" value="Unassembled WGS sequence"/>
</dbReference>
<dbReference type="AlphaFoldDB" id="A0BUU0"/>
<keyword evidence="2" id="KW-1185">Reference proteome</keyword>
<evidence type="ECO:0000313" key="1">
    <source>
        <dbReference type="EMBL" id="CAK62307.1"/>
    </source>
</evidence>
<evidence type="ECO:0000313" key="2">
    <source>
        <dbReference type="Proteomes" id="UP000000600"/>
    </source>
</evidence>
<evidence type="ECO:0008006" key="3">
    <source>
        <dbReference type="Google" id="ProtNLM"/>
    </source>
</evidence>
<dbReference type="EMBL" id="CT868019">
    <property type="protein sequence ID" value="CAK62307.1"/>
    <property type="molecule type" value="Genomic_DNA"/>
</dbReference>
<organism evidence="1 2">
    <name type="scientific">Paramecium tetraurelia</name>
    <dbReference type="NCBI Taxonomy" id="5888"/>
    <lineage>
        <taxon>Eukaryota</taxon>
        <taxon>Sar</taxon>
        <taxon>Alveolata</taxon>
        <taxon>Ciliophora</taxon>
        <taxon>Intramacronucleata</taxon>
        <taxon>Oligohymenophorea</taxon>
        <taxon>Peniculida</taxon>
        <taxon>Parameciidae</taxon>
        <taxon>Paramecium</taxon>
    </lineage>
</organism>
<proteinExistence type="predicted"/>
<accession>A0BUU0</accession>
<gene>
    <name evidence="1" type="ORF">GSPATT00005553001</name>
</gene>
<sequence length="89" mass="10531">MGIPESKSTLEANYTDYNKVNQKKQQNQPPSVEADCCDNQKNDYIILIDCGHLYHLHCWQQKQREQKQFICFCESQMKAKLPFQVKPCY</sequence>
<dbReference type="GeneID" id="5015489"/>